<keyword evidence="1" id="KW-0812">Transmembrane</keyword>
<dbReference type="AlphaFoldDB" id="A0A1I0DMU2"/>
<keyword evidence="1" id="KW-0472">Membrane</keyword>
<accession>A0A1I0DMU2</accession>
<dbReference type="Proteomes" id="UP000198762">
    <property type="component" value="Unassembled WGS sequence"/>
</dbReference>
<feature type="transmembrane region" description="Helical" evidence="1">
    <location>
        <begin position="106"/>
        <end position="123"/>
    </location>
</feature>
<dbReference type="RefSeq" id="WP_177186036.1">
    <property type="nucleotide sequence ID" value="NZ_FOHZ01000007.1"/>
</dbReference>
<feature type="transmembrane region" description="Helical" evidence="1">
    <location>
        <begin position="20"/>
        <end position="40"/>
    </location>
</feature>
<dbReference type="Pfam" id="PF10011">
    <property type="entry name" value="DUF2254"/>
    <property type="match status" value="1"/>
</dbReference>
<sequence>MTGKGKSILFLINRLRERLWFRPAVFSISSLVAVFAAGWVDSSGLGGWLPDIERDTVETLLSILAASMLVIATFAVGSMVSAYTAATSSGTPRSFNLVLRDDISQLAHSTFIAAFIFSVIARVSLEEGYFEGDGYFVIFSAALFVFAMVVLVFVYWVDSIARLGLLGPVIDRAERATRAVLKQNRRRPWLGGVAGEGPVPEGTPVLTNTVGYVQEINVEDLQAWAKENHARVRVIALPGSFLSPRAEMARVWFPEATPERIETDQLAACFTVDRDRVFDQDPGFGFVVLSEIAMKALSPAVNDPGTARKVLQTMLRLLDEWCQPVPAGSVETPFDRVELPAVDVDNLFDGAFTGIGRDGADTVEVALALQQTLSVLAASHDRDVAEAALRHSAMALARAEQTLSLSQDLEAVRAASPGHGQA</sequence>
<name>A0A1I0DMU2_9GAMM</name>
<evidence type="ECO:0000313" key="2">
    <source>
        <dbReference type="EMBL" id="SET33833.1"/>
    </source>
</evidence>
<evidence type="ECO:0000313" key="3">
    <source>
        <dbReference type="Proteomes" id="UP000198762"/>
    </source>
</evidence>
<dbReference type="EMBL" id="FOHZ01000007">
    <property type="protein sequence ID" value="SET33833.1"/>
    <property type="molecule type" value="Genomic_DNA"/>
</dbReference>
<proteinExistence type="predicted"/>
<gene>
    <name evidence="2" type="ORF">SAMN04487962_107167</name>
</gene>
<protein>
    <submittedName>
        <fullName evidence="2">Uncharacterized membrane protein</fullName>
    </submittedName>
</protein>
<keyword evidence="3" id="KW-1185">Reference proteome</keyword>
<evidence type="ECO:0000256" key="1">
    <source>
        <dbReference type="SAM" id="Phobius"/>
    </source>
</evidence>
<keyword evidence="1" id="KW-1133">Transmembrane helix</keyword>
<reference evidence="3" key="1">
    <citation type="submission" date="2016-10" db="EMBL/GenBank/DDBJ databases">
        <authorList>
            <person name="Varghese N."/>
            <person name="Submissions S."/>
        </authorList>
    </citation>
    <scope>NUCLEOTIDE SEQUENCE [LARGE SCALE GENOMIC DNA]</scope>
    <source>
        <strain evidence="3">CGMCC 1.6489</strain>
    </source>
</reference>
<dbReference type="InterPro" id="IPR018723">
    <property type="entry name" value="DUF2254_membrane"/>
</dbReference>
<organism evidence="2 3">
    <name type="scientific">Marinobacter segnicrescens</name>
    <dbReference type="NCBI Taxonomy" id="430453"/>
    <lineage>
        <taxon>Bacteria</taxon>
        <taxon>Pseudomonadati</taxon>
        <taxon>Pseudomonadota</taxon>
        <taxon>Gammaproteobacteria</taxon>
        <taxon>Pseudomonadales</taxon>
        <taxon>Marinobacteraceae</taxon>
        <taxon>Marinobacter</taxon>
    </lineage>
</organism>
<feature type="transmembrane region" description="Helical" evidence="1">
    <location>
        <begin position="60"/>
        <end position="85"/>
    </location>
</feature>
<feature type="transmembrane region" description="Helical" evidence="1">
    <location>
        <begin position="135"/>
        <end position="157"/>
    </location>
</feature>
<dbReference type="STRING" id="430453.SAMN04487962_107167"/>